<organism evidence="3 4">
    <name type="scientific">Nocardioides dokdonensis FR1436</name>
    <dbReference type="NCBI Taxonomy" id="1300347"/>
    <lineage>
        <taxon>Bacteria</taxon>
        <taxon>Bacillati</taxon>
        <taxon>Actinomycetota</taxon>
        <taxon>Actinomycetes</taxon>
        <taxon>Propionibacteriales</taxon>
        <taxon>Nocardioidaceae</taxon>
        <taxon>Nocardioides</taxon>
    </lineage>
</organism>
<reference evidence="3 4" key="1">
    <citation type="submission" date="2016-03" db="EMBL/GenBank/DDBJ databases">
        <title>Complete genome sequence of a soil Actinobacterium, Nocardioides dokdonensis FR1436.</title>
        <authorList>
            <person name="Kwon S.-K."/>
            <person name="Kim K."/>
            <person name="Kim J.F."/>
        </authorList>
    </citation>
    <scope>NUCLEOTIDE SEQUENCE [LARGE SCALE GENOMIC DNA]</scope>
    <source>
        <strain evidence="3 4">FR1436</strain>
    </source>
</reference>
<dbReference type="GO" id="GO:0032259">
    <property type="term" value="P:methylation"/>
    <property type="evidence" value="ECO:0007669"/>
    <property type="project" value="UniProtKB-KW"/>
</dbReference>
<gene>
    <name evidence="3" type="primary">ogt_1</name>
    <name evidence="3" type="ORF">I601_1933</name>
</gene>
<dbReference type="OrthoDB" id="9132167at2"/>
<dbReference type="InterPro" id="IPR036388">
    <property type="entry name" value="WH-like_DNA-bd_sf"/>
</dbReference>
<dbReference type="RefSeq" id="WP_068108722.1">
    <property type="nucleotide sequence ID" value="NZ_CP015079.1"/>
</dbReference>
<keyword evidence="3" id="KW-0489">Methyltransferase</keyword>
<dbReference type="PANTHER" id="PTHR42942">
    <property type="entry name" value="6-O-METHYLGUANINE DNA METHYLTRANSFERASE"/>
    <property type="match status" value="1"/>
</dbReference>
<dbReference type="InterPro" id="IPR014048">
    <property type="entry name" value="MethylDNA_cys_MeTrfase_DNA-bd"/>
</dbReference>
<dbReference type="GO" id="GO:0003908">
    <property type="term" value="F:methylated-DNA-[protein]-cysteine S-methyltransferase activity"/>
    <property type="evidence" value="ECO:0007669"/>
    <property type="project" value="UniProtKB-EC"/>
</dbReference>
<proteinExistence type="predicted"/>
<accession>A0A1A9GL85</accession>
<dbReference type="CDD" id="cd06445">
    <property type="entry name" value="ATase"/>
    <property type="match status" value="1"/>
</dbReference>
<dbReference type="AlphaFoldDB" id="A0A1A9GL85"/>
<dbReference type="EMBL" id="CP015079">
    <property type="protein sequence ID" value="ANH38363.1"/>
    <property type="molecule type" value="Genomic_DNA"/>
</dbReference>
<evidence type="ECO:0000259" key="2">
    <source>
        <dbReference type="Pfam" id="PF01035"/>
    </source>
</evidence>
<dbReference type="InterPro" id="IPR052520">
    <property type="entry name" value="ATL_DNA_repair"/>
</dbReference>
<dbReference type="STRING" id="1300347.I601_1933"/>
<keyword evidence="3" id="KW-0808">Transferase</keyword>
<feature type="domain" description="Methylated-DNA-[protein]-cysteine S-methyltransferase DNA binding" evidence="2">
    <location>
        <begin position="7"/>
        <end position="67"/>
    </location>
</feature>
<dbReference type="KEGG" id="ndk:I601_1933"/>
<evidence type="ECO:0000256" key="1">
    <source>
        <dbReference type="ARBA" id="ARBA00022763"/>
    </source>
</evidence>
<dbReference type="Pfam" id="PF01035">
    <property type="entry name" value="DNA_binding_1"/>
    <property type="match status" value="1"/>
</dbReference>
<name>A0A1A9GL85_9ACTN</name>
<keyword evidence="1" id="KW-0227">DNA damage</keyword>
<evidence type="ECO:0000313" key="3">
    <source>
        <dbReference type="EMBL" id="ANH38363.1"/>
    </source>
</evidence>
<sequence>MDADYVEAVLAVVAAVPRGRVTTYGEVAAVVGRAGPRQVGQVLARHGSQVCWWRVVRADGTPPTCHDGTGLGLLRAEGTALRPDGRVDLGLAGG</sequence>
<evidence type="ECO:0000313" key="4">
    <source>
        <dbReference type="Proteomes" id="UP000077868"/>
    </source>
</evidence>
<dbReference type="EC" id="2.1.1.63" evidence="3"/>
<dbReference type="PATRIC" id="fig|1300347.3.peg.1934"/>
<dbReference type="Proteomes" id="UP000077868">
    <property type="component" value="Chromosome"/>
</dbReference>
<protein>
    <submittedName>
        <fullName evidence="3">Methylated-DNA--protein-cysteine methyltransferase</fullName>
        <ecNumber evidence="3">2.1.1.63</ecNumber>
    </submittedName>
</protein>
<dbReference type="SUPFAM" id="SSF46767">
    <property type="entry name" value="Methylated DNA-protein cysteine methyltransferase, C-terminal domain"/>
    <property type="match status" value="1"/>
</dbReference>
<dbReference type="InterPro" id="IPR036217">
    <property type="entry name" value="MethylDNA_cys_MeTrfase_DNAb"/>
</dbReference>
<dbReference type="PANTHER" id="PTHR42942:SF1">
    <property type="entry name" value="ALKYLTRANSFERASE-LIKE PROTEIN 1"/>
    <property type="match status" value="1"/>
</dbReference>
<dbReference type="Gene3D" id="1.10.10.10">
    <property type="entry name" value="Winged helix-like DNA-binding domain superfamily/Winged helix DNA-binding domain"/>
    <property type="match status" value="1"/>
</dbReference>
<dbReference type="GO" id="GO:0006281">
    <property type="term" value="P:DNA repair"/>
    <property type="evidence" value="ECO:0007669"/>
    <property type="project" value="InterPro"/>
</dbReference>
<keyword evidence="4" id="KW-1185">Reference proteome</keyword>